<dbReference type="CDD" id="cd00130">
    <property type="entry name" value="PAS"/>
    <property type="match status" value="1"/>
</dbReference>
<dbReference type="GO" id="GO:0005886">
    <property type="term" value="C:plasma membrane"/>
    <property type="evidence" value="ECO:0007669"/>
    <property type="project" value="UniProtKB-SubCell"/>
</dbReference>
<evidence type="ECO:0000256" key="9">
    <source>
        <dbReference type="ARBA" id="ARBA00022777"/>
    </source>
</evidence>
<gene>
    <name evidence="19" type="ORF">HJG54_02930</name>
</gene>
<reference evidence="19" key="1">
    <citation type="submission" date="2020-05" db="EMBL/GenBank/DDBJ databases">
        <authorList>
            <person name="Zhu T."/>
            <person name="Keshari N."/>
            <person name="Lu X."/>
        </authorList>
    </citation>
    <scope>NUCLEOTIDE SEQUENCE</scope>
    <source>
        <strain evidence="19">NK1-12</strain>
    </source>
</reference>
<keyword evidence="11 15" id="KW-1133">Transmembrane helix</keyword>
<comment type="subcellular location">
    <subcellularLocation>
        <location evidence="2">Cell membrane</location>
        <topology evidence="2">Multi-pass membrane protein</topology>
    </subcellularLocation>
</comment>
<dbReference type="PROSITE" id="PS50885">
    <property type="entry name" value="HAMP"/>
    <property type="match status" value="1"/>
</dbReference>
<organism evidence="19">
    <name type="scientific">Leptolyngbya sp. NK1-12</name>
    <dbReference type="NCBI Taxonomy" id="2547451"/>
    <lineage>
        <taxon>Bacteria</taxon>
        <taxon>Bacillati</taxon>
        <taxon>Cyanobacteriota</taxon>
        <taxon>Cyanophyceae</taxon>
        <taxon>Leptolyngbyales</taxon>
        <taxon>Leptolyngbyaceae</taxon>
        <taxon>Leptolyngbya group</taxon>
        <taxon>Leptolyngbya</taxon>
    </lineage>
</organism>
<dbReference type="NCBIfam" id="TIGR00229">
    <property type="entry name" value="sensory_box"/>
    <property type="match status" value="1"/>
</dbReference>
<keyword evidence="5" id="KW-0597">Phosphoprotein</keyword>
<accession>A0AA96W908</accession>
<dbReference type="SUPFAM" id="SSF103190">
    <property type="entry name" value="Sensory domain-like"/>
    <property type="match status" value="1"/>
</dbReference>
<dbReference type="SMART" id="SM00086">
    <property type="entry name" value="PAC"/>
    <property type="match status" value="1"/>
</dbReference>
<dbReference type="Pfam" id="PF13426">
    <property type="entry name" value="PAS_9"/>
    <property type="match status" value="1"/>
</dbReference>
<dbReference type="GO" id="GO:0004673">
    <property type="term" value="F:protein histidine kinase activity"/>
    <property type="evidence" value="ECO:0007669"/>
    <property type="project" value="UniProtKB-EC"/>
</dbReference>
<name>A0AA96W908_9CYAN</name>
<evidence type="ECO:0000259" key="16">
    <source>
        <dbReference type="PROSITE" id="PS50112"/>
    </source>
</evidence>
<evidence type="ECO:0000256" key="1">
    <source>
        <dbReference type="ARBA" id="ARBA00000085"/>
    </source>
</evidence>
<dbReference type="Pfam" id="PF02743">
    <property type="entry name" value="dCache_1"/>
    <property type="match status" value="1"/>
</dbReference>
<dbReference type="PROSITE" id="PS50112">
    <property type="entry name" value="PAS"/>
    <property type="match status" value="1"/>
</dbReference>
<evidence type="ECO:0000256" key="10">
    <source>
        <dbReference type="ARBA" id="ARBA00022840"/>
    </source>
</evidence>
<dbReference type="SUPFAM" id="SSF158472">
    <property type="entry name" value="HAMP domain-like"/>
    <property type="match status" value="1"/>
</dbReference>
<evidence type="ECO:0000256" key="11">
    <source>
        <dbReference type="ARBA" id="ARBA00022989"/>
    </source>
</evidence>
<feature type="domain" description="PAC" evidence="17">
    <location>
        <begin position="626"/>
        <end position="678"/>
    </location>
</feature>
<evidence type="ECO:0000256" key="14">
    <source>
        <dbReference type="SAM" id="Coils"/>
    </source>
</evidence>
<dbReference type="InterPro" id="IPR000700">
    <property type="entry name" value="PAS-assoc_C"/>
</dbReference>
<evidence type="ECO:0000259" key="17">
    <source>
        <dbReference type="PROSITE" id="PS50113"/>
    </source>
</evidence>
<feature type="transmembrane region" description="Helical" evidence="15">
    <location>
        <begin position="20"/>
        <end position="39"/>
    </location>
</feature>
<keyword evidence="6" id="KW-0808">Transferase</keyword>
<sequence length="722" mass="81619">MIGKATRKSSGQFRLRTTLVVPFVLQIITAVGLVGWIVYRSAQQSVNEVASQLRTELTSRITERLETYVSLPKAINRLNATALAQGDIDVSNPRGHYHFWQQLQLYETLSFVYCGDEQSGFLGARRLSEQDRTEIVLQFSNADTNFIRQGFVLDDRGNRTVPRGRFDKPFDPRVRPWYQAAKTAGGEAWSDIYLAFSTLFPTITASFPVYDPASNALIGVCGTDLFLPQELSMFLRNLKIGQTGTAFIMERSGRLVATSSEEAMVVGEGEASERLLATASPNATIRTTAEQLNRHFRQLNDIQSVQQLDFNLNRERQYVQVFPFQDGNLDWLVVLTIPESDFMGQIHAGRRNALWLSLGALAAAIAIGIFTSRWVAKPIQRVSQASDKLAQGELNQQVEPGLITEIDTLASSFNSMAKQLEESFAALRQSEATNRAIVTAIPDLMIRAKGDGTYLDIVGSDRLRGVHGVRRFNPGNTVQESLPPDLAELRMHYIQKALATGELQVYEQRLTMDGQAQDEEVRILVLGDNEILIMVRDITDRKQAEEALRIAEENYRSIFENALEGIFQSTPDGRYINVNPALAKIYGYDSPGEMLESVTDIGKQLYVDPEKRAEFRALLAAQDTVKDFEYRCYCKDGSIIWTQVDARAVKDNSGQILYYEGIVQDITERKRREDELKRQLEELRIEIDQNKREKEVAMLTESTYFQEVQQEMADMNLDEFWS</sequence>
<evidence type="ECO:0000256" key="4">
    <source>
        <dbReference type="ARBA" id="ARBA00022475"/>
    </source>
</evidence>
<dbReference type="PANTHER" id="PTHR43304">
    <property type="entry name" value="PHYTOCHROME-LIKE PROTEIN CPH1"/>
    <property type="match status" value="1"/>
</dbReference>
<evidence type="ECO:0000256" key="3">
    <source>
        <dbReference type="ARBA" id="ARBA00012438"/>
    </source>
</evidence>
<dbReference type="RefSeq" id="WP_316433254.1">
    <property type="nucleotide sequence ID" value="NZ_CP053586.1"/>
</dbReference>
<proteinExistence type="predicted"/>
<dbReference type="InterPro" id="IPR029151">
    <property type="entry name" value="Sensor-like_sf"/>
</dbReference>
<evidence type="ECO:0000256" key="6">
    <source>
        <dbReference type="ARBA" id="ARBA00022679"/>
    </source>
</evidence>
<keyword evidence="8" id="KW-0547">Nucleotide-binding</keyword>
<feature type="domain" description="PAS" evidence="16">
    <location>
        <begin position="551"/>
        <end position="588"/>
    </location>
</feature>
<dbReference type="InterPro" id="IPR035965">
    <property type="entry name" value="PAS-like_dom_sf"/>
</dbReference>
<dbReference type="SMART" id="SM00304">
    <property type="entry name" value="HAMP"/>
    <property type="match status" value="1"/>
</dbReference>
<evidence type="ECO:0000256" key="15">
    <source>
        <dbReference type="SAM" id="Phobius"/>
    </source>
</evidence>
<dbReference type="CDD" id="cd06225">
    <property type="entry name" value="HAMP"/>
    <property type="match status" value="1"/>
</dbReference>
<keyword evidence="13 15" id="KW-0472">Membrane</keyword>
<evidence type="ECO:0000256" key="5">
    <source>
        <dbReference type="ARBA" id="ARBA00022553"/>
    </source>
</evidence>
<feature type="coiled-coil region" evidence="14">
    <location>
        <begin position="663"/>
        <end position="700"/>
    </location>
</feature>
<dbReference type="SUPFAM" id="SSF55785">
    <property type="entry name" value="PYP-like sensor domain (PAS domain)"/>
    <property type="match status" value="2"/>
</dbReference>
<comment type="catalytic activity">
    <reaction evidence="1">
        <text>ATP + protein L-histidine = ADP + protein N-phospho-L-histidine.</text>
        <dbReference type="EC" id="2.7.13.3"/>
    </reaction>
</comment>
<evidence type="ECO:0000256" key="8">
    <source>
        <dbReference type="ARBA" id="ARBA00022741"/>
    </source>
</evidence>
<evidence type="ECO:0000256" key="2">
    <source>
        <dbReference type="ARBA" id="ARBA00004651"/>
    </source>
</evidence>
<feature type="domain" description="HAMP" evidence="18">
    <location>
        <begin position="373"/>
        <end position="425"/>
    </location>
</feature>
<dbReference type="PANTHER" id="PTHR43304:SF1">
    <property type="entry name" value="PAC DOMAIN-CONTAINING PROTEIN"/>
    <property type="match status" value="1"/>
</dbReference>
<keyword evidence="9" id="KW-0418">Kinase</keyword>
<dbReference type="InterPro" id="IPR000014">
    <property type="entry name" value="PAS"/>
</dbReference>
<dbReference type="Gene3D" id="3.30.450.20">
    <property type="entry name" value="PAS domain"/>
    <property type="match status" value="4"/>
</dbReference>
<evidence type="ECO:0000256" key="7">
    <source>
        <dbReference type="ARBA" id="ARBA00022692"/>
    </source>
</evidence>
<dbReference type="EMBL" id="CP053586">
    <property type="protein sequence ID" value="WNZ21922.1"/>
    <property type="molecule type" value="Genomic_DNA"/>
</dbReference>
<evidence type="ECO:0000256" key="13">
    <source>
        <dbReference type="ARBA" id="ARBA00023136"/>
    </source>
</evidence>
<evidence type="ECO:0000256" key="12">
    <source>
        <dbReference type="ARBA" id="ARBA00023012"/>
    </source>
</evidence>
<keyword evidence="14" id="KW-0175">Coiled coil</keyword>
<evidence type="ECO:0000259" key="18">
    <source>
        <dbReference type="PROSITE" id="PS50885"/>
    </source>
</evidence>
<dbReference type="InterPro" id="IPR052162">
    <property type="entry name" value="Sensor_kinase/Photoreceptor"/>
</dbReference>
<dbReference type="EC" id="2.7.13.3" evidence="3"/>
<dbReference type="InterPro" id="IPR001610">
    <property type="entry name" value="PAC"/>
</dbReference>
<evidence type="ECO:0000313" key="19">
    <source>
        <dbReference type="EMBL" id="WNZ21922.1"/>
    </source>
</evidence>
<dbReference type="InterPro" id="IPR033479">
    <property type="entry name" value="dCache_1"/>
</dbReference>
<dbReference type="CDD" id="cd12913">
    <property type="entry name" value="PDC1_MCP_like"/>
    <property type="match status" value="1"/>
</dbReference>
<dbReference type="PROSITE" id="PS50113">
    <property type="entry name" value="PAC"/>
    <property type="match status" value="1"/>
</dbReference>
<keyword evidence="7 15" id="KW-0812">Transmembrane</keyword>
<dbReference type="GO" id="GO:0005524">
    <property type="term" value="F:ATP binding"/>
    <property type="evidence" value="ECO:0007669"/>
    <property type="project" value="UniProtKB-KW"/>
</dbReference>
<dbReference type="InterPro" id="IPR003660">
    <property type="entry name" value="HAMP_dom"/>
</dbReference>
<dbReference type="GO" id="GO:0000160">
    <property type="term" value="P:phosphorelay signal transduction system"/>
    <property type="evidence" value="ECO:0007669"/>
    <property type="project" value="UniProtKB-KW"/>
</dbReference>
<keyword evidence="10" id="KW-0067">ATP-binding</keyword>
<keyword evidence="4" id="KW-1003">Cell membrane</keyword>
<dbReference type="AlphaFoldDB" id="A0AA96W908"/>
<feature type="transmembrane region" description="Helical" evidence="15">
    <location>
        <begin position="353"/>
        <end position="376"/>
    </location>
</feature>
<dbReference type="Gene3D" id="1.10.8.500">
    <property type="entry name" value="HAMP domain in histidine kinase"/>
    <property type="match status" value="1"/>
</dbReference>
<keyword evidence="12" id="KW-0902">Two-component regulatory system</keyword>
<dbReference type="Pfam" id="PF00672">
    <property type="entry name" value="HAMP"/>
    <property type="match status" value="1"/>
</dbReference>
<protein>
    <recommendedName>
        <fullName evidence="3">histidine kinase</fullName>
        <ecNumber evidence="3">2.7.13.3</ecNumber>
    </recommendedName>
</protein>